<gene>
    <name evidence="1" type="ORF">DFR28_101582</name>
</gene>
<dbReference type="PANTHER" id="PTHR43747:SF4">
    <property type="entry name" value="FLAVIN-DEPENDENT TRYPTOPHAN HALOGENASE"/>
    <property type="match status" value="1"/>
</dbReference>
<dbReference type="Proteomes" id="UP000253083">
    <property type="component" value="Unassembled WGS sequence"/>
</dbReference>
<evidence type="ECO:0000313" key="1">
    <source>
        <dbReference type="EMBL" id="RBP53197.1"/>
    </source>
</evidence>
<dbReference type="OrthoDB" id="462203at2"/>
<organism evidence="1 2">
    <name type="scientific">Arenicella xantha</name>
    <dbReference type="NCBI Taxonomy" id="644221"/>
    <lineage>
        <taxon>Bacteria</taxon>
        <taxon>Pseudomonadati</taxon>
        <taxon>Pseudomonadota</taxon>
        <taxon>Gammaproteobacteria</taxon>
        <taxon>Arenicellales</taxon>
        <taxon>Arenicellaceae</taxon>
        <taxon>Arenicella</taxon>
    </lineage>
</organism>
<dbReference type="GO" id="GO:0004497">
    <property type="term" value="F:monooxygenase activity"/>
    <property type="evidence" value="ECO:0007669"/>
    <property type="project" value="InterPro"/>
</dbReference>
<accession>A0A395JNW5</accession>
<dbReference type="InterPro" id="IPR036188">
    <property type="entry name" value="FAD/NAD-bd_sf"/>
</dbReference>
<protein>
    <submittedName>
        <fullName evidence="1">Tryptophan halogenase</fullName>
    </submittedName>
</protein>
<evidence type="ECO:0000313" key="2">
    <source>
        <dbReference type="Proteomes" id="UP000253083"/>
    </source>
</evidence>
<name>A0A395JNW5_9GAMM</name>
<reference evidence="1 2" key="1">
    <citation type="submission" date="2018-06" db="EMBL/GenBank/DDBJ databases">
        <title>Genomic Encyclopedia of Type Strains, Phase IV (KMG-IV): sequencing the most valuable type-strain genomes for metagenomic binning, comparative biology and taxonomic classification.</title>
        <authorList>
            <person name="Goeker M."/>
        </authorList>
    </citation>
    <scope>NUCLEOTIDE SEQUENCE [LARGE SCALE GENOMIC DNA]</scope>
    <source>
        <strain evidence="1 2">DSM 24032</strain>
    </source>
</reference>
<proteinExistence type="predicted"/>
<dbReference type="EMBL" id="QNRT01000001">
    <property type="protein sequence ID" value="RBP53197.1"/>
    <property type="molecule type" value="Genomic_DNA"/>
</dbReference>
<dbReference type="PANTHER" id="PTHR43747">
    <property type="entry name" value="FAD-BINDING PROTEIN"/>
    <property type="match status" value="1"/>
</dbReference>
<dbReference type="InterPro" id="IPR050816">
    <property type="entry name" value="Flavin-dep_Halogenase_NPB"/>
</dbReference>
<dbReference type="RefSeq" id="WP_113952788.1">
    <property type="nucleotide sequence ID" value="NZ_QNRT01000001.1"/>
</dbReference>
<keyword evidence="2" id="KW-1185">Reference proteome</keyword>
<dbReference type="AlphaFoldDB" id="A0A395JNW5"/>
<comment type="caution">
    <text evidence="1">The sequence shown here is derived from an EMBL/GenBank/DDBJ whole genome shotgun (WGS) entry which is preliminary data.</text>
</comment>
<sequence>MADKQSGAILKIAIVGSDLHAWSTAARLAVALRNQGVTITVVAASEINPPPVVAFGTSAHAYHQALGVREVDLIKHLNGAYRYGTRYLAWGSADDDVIHTFSPCGEMLERVHFHHFLSRLRLQGETIDPEHYSLAASASRQNKFTHPQANTPYQLIDYAMQFDGHRYAQFIRSFALDNGVKHVVAGVHQVVRSKDSGDIQRLVLTDQSELEADFLFDASGSIAALISGALHVPWKSWSNCLPYDQQLELMRNTRAATPVVNKLINNAAGWLRTDAVPGVTFAQQVYCSKSTTADQALAAAEQACAGDEPLRVSGSRELQVGIRTHSWQNNCVAVGAAAASLTPLYFDEYHFTHTALDRWLSLYPLCGDSTLSAEEYNRMTRLEYASARDIHTLRLLTERPSSEPTSSPAHEVVWPNSLLHRVALFEQTGQVAFYESDLLEKHQWVSLFMACGIWPQRYDPLAAKISLDDSRRVVGAIADKIVQSAHKMPDHDALLRAIRNTQ</sequence>
<dbReference type="InterPro" id="IPR006905">
    <property type="entry name" value="Flavin_halogenase"/>
</dbReference>
<dbReference type="SUPFAM" id="SSF51905">
    <property type="entry name" value="FAD/NAD(P)-binding domain"/>
    <property type="match status" value="1"/>
</dbReference>
<dbReference type="Pfam" id="PF04820">
    <property type="entry name" value="Trp_halogenase"/>
    <property type="match status" value="1"/>
</dbReference>
<dbReference type="InParanoid" id="A0A395JNW5"/>
<dbReference type="Gene3D" id="3.50.50.60">
    <property type="entry name" value="FAD/NAD(P)-binding domain"/>
    <property type="match status" value="1"/>
</dbReference>